<protein>
    <submittedName>
        <fullName evidence="1">Uncharacterized protein</fullName>
    </submittedName>
</protein>
<dbReference type="Proteomes" id="UP001177260">
    <property type="component" value="Unassembled WGS sequence"/>
</dbReference>
<comment type="caution">
    <text evidence="1">The sequence shown here is derived from an EMBL/GenBank/DDBJ whole genome shotgun (WGS) entry which is preliminary data.</text>
</comment>
<proteinExistence type="predicted"/>
<evidence type="ECO:0000313" key="1">
    <source>
        <dbReference type="EMBL" id="KAK1145296.1"/>
    </source>
</evidence>
<dbReference type="EMBL" id="JAOPJF010000025">
    <property type="protein sequence ID" value="KAK1145296.1"/>
    <property type="molecule type" value="Genomic_DNA"/>
</dbReference>
<sequence>MAKTRTQSKHSRAARRAASPSLDVDKSVMSLPRVEETALPRDSVLADRANSGVSKKQSKPRNKSRAQRQKQQKGIERAESVMDQMEKKVSNSVSRAKTVKARRGEWEDLNRKSVASKFQALENEADNDEDDAMVDDSGPPANTRKPQPQQTTVTQNPVADEPAGIDEDEDIT</sequence>
<keyword evidence="2" id="KW-1185">Reference proteome</keyword>
<accession>A0ACC3B517</accession>
<gene>
    <name evidence="1" type="ORF">N8T08_004457</name>
</gene>
<name>A0ACC3B517_9EURO</name>
<organism evidence="1 2">
    <name type="scientific">Aspergillus melleus</name>
    <dbReference type="NCBI Taxonomy" id="138277"/>
    <lineage>
        <taxon>Eukaryota</taxon>
        <taxon>Fungi</taxon>
        <taxon>Dikarya</taxon>
        <taxon>Ascomycota</taxon>
        <taxon>Pezizomycotina</taxon>
        <taxon>Eurotiomycetes</taxon>
        <taxon>Eurotiomycetidae</taxon>
        <taxon>Eurotiales</taxon>
        <taxon>Aspergillaceae</taxon>
        <taxon>Aspergillus</taxon>
        <taxon>Aspergillus subgen. Circumdati</taxon>
    </lineage>
</organism>
<evidence type="ECO:0000313" key="2">
    <source>
        <dbReference type="Proteomes" id="UP001177260"/>
    </source>
</evidence>
<reference evidence="1 2" key="1">
    <citation type="journal article" date="2023" name="ACS Omega">
        <title>Identification of the Neoaspergillic Acid Biosynthesis Gene Cluster by Establishing an In Vitro CRISPR-Ribonucleoprotein Genetic System in Aspergillus melleus.</title>
        <authorList>
            <person name="Yuan B."/>
            <person name="Grau M.F."/>
            <person name="Murata R.M."/>
            <person name="Torok T."/>
            <person name="Venkateswaran K."/>
            <person name="Stajich J.E."/>
            <person name="Wang C.C.C."/>
        </authorList>
    </citation>
    <scope>NUCLEOTIDE SEQUENCE [LARGE SCALE GENOMIC DNA]</scope>
    <source>
        <strain evidence="1 2">IMV 1140</strain>
    </source>
</reference>